<dbReference type="InterPro" id="IPR017946">
    <property type="entry name" value="PLC-like_Pdiesterase_TIM-brl"/>
</dbReference>
<feature type="repeat" description="Hemopexin" evidence="1">
    <location>
        <begin position="123"/>
        <end position="167"/>
    </location>
</feature>
<dbReference type="InterPro" id="IPR018487">
    <property type="entry name" value="Hemopexin-like_repeat"/>
</dbReference>
<organism evidence="3 4">
    <name type="scientific">Lymnaea stagnalis</name>
    <name type="common">Great pond snail</name>
    <name type="synonym">Helix stagnalis</name>
    <dbReference type="NCBI Taxonomy" id="6523"/>
    <lineage>
        <taxon>Eukaryota</taxon>
        <taxon>Metazoa</taxon>
        <taxon>Spiralia</taxon>
        <taxon>Lophotrochozoa</taxon>
        <taxon>Mollusca</taxon>
        <taxon>Gastropoda</taxon>
        <taxon>Heterobranchia</taxon>
        <taxon>Euthyneura</taxon>
        <taxon>Panpulmonata</taxon>
        <taxon>Hygrophila</taxon>
        <taxon>Lymnaeoidea</taxon>
        <taxon>Lymnaeidae</taxon>
        <taxon>Lymnaea</taxon>
    </lineage>
</organism>
<dbReference type="Proteomes" id="UP001497497">
    <property type="component" value="Unassembled WGS sequence"/>
</dbReference>
<dbReference type="Gene3D" id="2.110.10.10">
    <property type="entry name" value="Hemopexin-like domain"/>
    <property type="match status" value="3"/>
</dbReference>
<reference evidence="3 4" key="1">
    <citation type="submission" date="2024-04" db="EMBL/GenBank/DDBJ databases">
        <authorList>
            <consortium name="Genoscope - CEA"/>
            <person name="William W."/>
        </authorList>
    </citation>
    <scope>NUCLEOTIDE SEQUENCE [LARGE SCALE GENOMIC DNA]</scope>
</reference>
<dbReference type="InterPro" id="IPR036375">
    <property type="entry name" value="Hemopexin-like_dom_sf"/>
</dbReference>
<dbReference type="AlphaFoldDB" id="A0AAV2GXF0"/>
<dbReference type="GO" id="GO:0008081">
    <property type="term" value="F:phosphoric diester hydrolase activity"/>
    <property type="evidence" value="ECO:0007669"/>
    <property type="project" value="InterPro"/>
</dbReference>
<protein>
    <submittedName>
        <fullName evidence="3">Uncharacterized protein</fullName>
    </submittedName>
</protein>
<evidence type="ECO:0000313" key="4">
    <source>
        <dbReference type="Proteomes" id="UP001497497"/>
    </source>
</evidence>
<keyword evidence="2" id="KW-0732">Signal</keyword>
<dbReference type="InterPro" id="IPR051057">
    <property type="entry name" value="PI-PLC_domain"/>
</dbReference>
<comment type="caution">
    <text evidence="3">The sequence shown here is derived from an EMBL/GenBank/DDBJ whole genome shotgun (WGS) entry which is preliminary data.</text>
</comment>
<dbReference type="EMBL" id="CAXITT010000001">
    <property type="protein sequence ID" value="CAL1525911.1"/>
    <property type="molecule type" value="Genomic_DNA"/>
</dbReference>
<gene>
    <name evidence="3" type="ORF">GSLYS_00000088001</name>
</gene>
<dbReference type="PANTHER" id="PTHR13593">
    <property type="match status" value="1"/>
</dbReference>
<dbReference type="SUPFAM" id="SSF50923">
    <property type="entry name" value="Hemopexin-like domain"/>
    <property type="match status" value="2"/>
</dbReference>
<evidence type="ECO:0000256" key="2">
    <source>
        <dbReference type="SAM" id="SignalP"/>
    </source>
</evidence>
<dbReference type="Pfam" id="PF00045">
    <property type="entry name" value="Hemopexin"/>
    <property type="match status" value="1"/>
</dbReference>
<dbReference type="CDD" id="cd08557">
    <property type="entry name" value="PI-PLCc_bacteria_like"/>
    <property type="match status" value="1"/>
</dbReference>
<dbReference type="SUPFAM" id="SSF51695">
    <property type="entry name" value="PLC-like phosphodiesterases"/>
    <property type="match status" value="1"/>
</dbReference>
<proteinExistence type="predicted"/>
<dbReference type="PANTHER" id="PTHR13593:SF140">
    <property type="entry name" value="PLC-LIKE PHOSPHODIESTERASE"/>
    <property type="match status" value="1"/>
</dbReference>
<sequence>MAEHCLVYLLLHVICILVSPIPGCHSRSCDKINAAFTVGDDNATYILSGTQFIKYSFVHDSEETVGGLSKLGLSPGLVKPDAAFTMNGAVHILKRCEIFRYRMSGEATFVKEGETTTHSLGLPCDVDAAISWAGHVLAFKGCNIWKYDVSTHQFEPEGPVEKRGLPCNLDAAVQWKSSGAIFVRGAQFWKFDTVMRGPFHTDELNICSWYLCGEADWMREKRVGNMSCNGDERLCPLRLDQVTMAGLHNAGSGYDEVGFGFLNCWLQNHALSINKQMKLGIRHLDIDPCYDTCGLLGTCHSFVCGGSICPIIKQVRSFLRDNKDEVVTINFNHEIVNPEKVFQGLNRQLQTQMGPLLNKKFRQSREKKWPTLGQSIRANKRVFVFYAPVIESSPHNKLYQRYKWIHSENFYGSTWRPFSVHYGCDEVVNLTAARCEVRKSRELVEVSIIPEKGGCIDNMAEKCRPFLHQALRACEGFRFERNDSPNVLLVDYPEVDSGATSSVFHAVYHQNVRNIHKHRSQSCRVKVNAAVRVSQEETLFFIGKKIIVYSHSRRAQVGVRDAPDLYNIDAAYGVPERNAVRIVKGCETWDVDATSLLPLSRERRALVTCNLDAAVVWLSQLHTFKGCNVTTEGSDPTPLVSWGLPCQLDAVLHSDGKLFVFRDNSYWKYTGKGVASLEGHTLDWTIDAVQCGNSNI</sequence>
<dbReference type="PROSITE" id="PS51642">
    <property type="entry name" value="HEMOPEXIN_2"/>
    <property type="match status" value="1"/>
</dbReference>
<dbReference type="Gene3D" id="3.20.20.190">
    <property type="entry name" value="Phosphatidylinositol (PI) phosphodiesterase"/>
    <property type="match status" value="1"/>
</dbReference>
<feature type="signal peptide" evidence="2">
    <location>
        <begin position="1"/>
        <end position="26"/>
    </location>
</feature>
<evidence type="ECO:0000313" key="3">
    <source>
        <dbReference type="EMBL" id="CAL1525911.1"/>
    </source>
</evidence>
<feature type="chain" id="PRO_5043404918" evidence="2">
    <location>
        <begin position="27"/>
        <end position="696"/>
    </location>
</feature>
<dbReference type="Pfam" id="PF26146">
    <property type="entry name" value="PI-PLC_X"/>
    <property type="match status" value="1"/>
</dbReference>
<accession>A0AAV2GXF0</accession>
<dbReference type="SMART" id="SM00120">
    <property type="entry name" value="HX"/>
    <property type="match status" value="7"/>
</dbReference>
<dbReference type="GO" id="GO:0006629">
    <property type="term" value="P:lipid metabolic process"/>
    <property type="evidence" value="ECO:0007669"/>
    <property type="project" value="InterPro"/>
</dbReference>
<evidence type="ECO:0000256" key="1">
    <source>
        <dbReference type="PROSITE-ProRule" id="PRU01011"/>
    </source>
</evidence>
<name>A0AAV2GXF0_LYMST</name>
<keyword evidence="4" id="KW-1185">Reference proteome</keyword>